<gene>
    <name evidence="8" type="primary">KATNA1</name>
    <name evidence="11" type="synonym">100637132</name>
</gene>
<feature type="domain" description="AAA+ ATPase" evidence="10">
    <location>
        <begin position="258"/>
        <end position="404"/>
    </location>
</feature>
<dbReference type="GO" id="GO:0008568">
    <property type="term" value="F:microtubule severing ATPase activity"/>
    <property type="evidence" value="ECO:0007669"/>
    <property type="project" value="UniProtKB-EC"/>
</dbReference>
<dbReference type="GO" id="GO:0005524">
    <property type="term" value="F:ATP binding"/>
    <property type="evidence" value="ECO:0007669"/>
    <property type="project" value="UniProtKB-KW"/>
</dbReference>
<dbReference type="GO" id="GO:0008017">
    <property type="term" value="F:microtubule binding"/>
    <property type="evidence" value="ECO:0007669"/>
    <property type="project" value="UniProtKB-UniRule"/>
</dbReference>
<organism evidence="11">
    <name type="scientific">Amphimedon queenslandica</name>
    <name type="common">Sponge</name>
    <dbReference type="NCBI Taxonomy" id="400682"/>
    <lineage>
        <taxon>Eukaryota</taxon>
        <taxon>Metazoa</taxon>
        <taxon>Porifera</taxon>
        <taxon>Demospongiae</taxon>
        <taxon>Heteroscleromorpha</taxon>
        <taxon>Haplosclerida</taxon>
        <taxon>Niphatidae</taxon>
        <taxon>Amphimedon</taxon>
    </lineage>
</organism>
<comment type="similarity">
    <text evidence="8">Belongs to the AAA ATPase family. Katanin p60 subunit A1 subfamily.</text>
</comment>
<dbReference type="InterPro" id="IPR003593">
    <property type="entry name" value="AAA+_ATPase"/>
</dbReference>
<keyword evidence="3 8" id="KW-0493">Microtubule</keyword>
<dbReference type="eggNOG" id="KOG0738">
    <property type="taxonomic scope" value="Eukaryota"/>
</dbReference>
<dbReference type="FunFam" id="3.40.50.300:FF:000159">
    <property type="entry name" value="Katanin p60 ATPase-containing subunit A1"/>
    <property type="match status" value="1"/>
</dbReference>
<dbReference type="InterPro" id="IPR050304">
    <property type="entry name" value="MT-severing_AAA_ATPase"/>
</dbReference>
<evidence type="ECO:0000256" key="2">
    <source>
        <dbReference type="ARBA" id="ARBA00022490"/>
    </source>
</evidence>
<dbReference type="InterPro" id="IPR003960">
    <property type="entry name" value="ATPase_AAA_CS"/>
</dbReference>
<evidence type="ECO:0000313" key="12">
    <source>
        <dbReference type="Proteomes" id="UP000007879"/>
    </source>
</evidence>
<sequence length="523" mass="58531">MASSLYLDTSENVKMARELALIGNYEESEIYYSAAIGSLKRLQSPIREGSSGFKLVKELEKELEIVLSLRSTLSSFKDRRLEQQSQDTPIRDPVSRPPVRPVHIVSKHHLGGGEENEKRISEDNIQRKPHVSKPPLRKHNPDINGRGFSRGGGRDHGGSPHVRQSVGVAKKQPGGGGAGQDKNKPKKTEKEKENKDGKFDHHGYDKDLVEIMERDILLRDPNVKWSDIAGLKEAKRLLEEAIVLPLWMPDYFKGIRRPWKGILMVGPPGTGKTMLAKAIATECGTTFFNVSSSTLGSKYRGESEKLVRILFEMARHYAPSTIFFDEIDSIASKRGSESEHEASRRVKSELLVQMDGVGGACGGGGGGEDASKMVVVIAATNYPWDIDEALRRRLEKRIYIPLPDQESRRALLDINLKEVKLAEGVDLDKIAQSSEGYSGADITSLCRDASMMSMRRLMEDKEMRQLIQEKGMSKLKERPDLKEKLEMPTTDEDFATALQRCSKSVSSEDLARYEKWMEEFGSV</sequence>
<evidence type="ECO:0000256" key="8">
    <source>
        <dbReference type="HAMAP-Rule" id="MF_03023"/>
    </source>
</evidence>
<dbReference type="Gene3D" id="3.40.50.300">
    <property type="entry name" value="P-loop containing nucleotide triphosphate hydrolases"/>
    <property type="match status" value="1"/>
</dbReference>
<comment type="subunit">
    <text evidence="8">Can homooligomerize into hexameric rings, which may be promoted by interaction with microtubules. Interacts with KATNB1, which may serve as a targeting subunit.</text>
</comment>
<keyword evidence="5 8" id="KW-0067">ATP-binding</keyword>
<dbReference type="STRING" id="400682.A0A1X7UDJ3"/>
<dbReference type="GO" id="GO:0016887">
    <property type="term" value="F:ATP hydrolysis activity"/>
    <property type="evidence" value="ECO:0007669"/>
    <property type="project" value="InterPro"/>
</dbReference>
<keyword evidence="7 8" id="KW-0413">Isomerase</keyword>
<dbReference type="Pfam" id="PF00004">
    <property type="entry name" value="AAA"/>
    <property type="match status" value="1"/>
</dbReference>
<keyword evidence="8" id="KW-0131">Cell cycle</keyword>
<reference evidence="12" key="1">
    <citation type="journal article" date="2010" name="Nature">
        <title>The Amphimedon queenslandica genome and the evolution of animal complexity.</title>
        <authorList>
            <person name="Srivastava M."/>
            <person name="Simakov O."/>
            <person name="Chapman J."/>
            <person name="Fahey B."/>
            <person name="Gauthier M.E."/>
            <person name="Mitros T."/>
            <person name="Richards G.S."/>
            <person name="Conaco C."/>
            <person name="Dacre M."/>
            <person name="Hellsten U."/>
            <person name="Larroux C."/>
            <person name="Putnam N.H."/>
            <person name="Stanke M."/>
            <person name="Adamska M."/>
            <person name="Darling A."/>
            <person name="Degnan S.M."/>
            <person name="Oakley T.H."/>
            <person name="Plachetzki D.C."/>
            <person name="Zhai Y."/>
            <person name="Adamski M."/>
            <person name="Calcino A."/>
            <person name="Cummins S.F."/>
            <person name="Goodstein D.M."/>
            <person name="Harris C."/>
            <person name="Jackson D.J."/>
            <person name="Leys S.P."/>
            <person name="Shu S."/>
            <person name="Woodcroft B.J."/>
            <person name="Vervoort M."/>
            <person name="Kosik K.S."/>
            <person name="Manning G."/>
            <person name="Degnan B.M."/>
            <person name="Rokhsar D.S."/>
        </authorList>
    </citation>
    <scope>NUCLEOTIDE SEQUENCE [LARGE SCALE GENOMIC DNA]</scope>
</reference>
<dbReference type="PANTHER" id="PTHR23074:SF19">
    <property type="entry name" value="KATANIN P60 ATPASE-CONTAINING SUBUNIT A1"/>
    <property type="match status" value="1"/>
</dbReference>
<evidence type="ECO:0000256" key="4">
    <source>
        <dbReference type="ARBA" id="ARBA00022741"/>
    </source>
</evidence>
<dbReference type="InParanoid" id="A0A1X7UDJ3"/>
<dbReference type="HAMAP" id="MF_03023">
    <property type="entry name" value="Katanin_p60_A1"/>
    <property type="match status" value="1"/>
</dbReference>
<dbReference type="EnsemblMetazoa" id="Aqu2.1.25561_001">
    <property type="protein sequence ID" value="Aqu2.1.25561_001"/>
    <property type="gene ID" value="Aqu2.1.25561"/>
</dbReference>
<dbReference type="GO" id="GO:0000922">
    <property type="term" value="C:spindle pole"/>
    <property type="evidence" value="ECO:0007669"/>
    <property type="project" value="UniProtKB-SubCell"/>
</dbReference>
<name>A0A1X7UDJ3_AMPQE</name>
<comment type="activity regulation">
    <text evidence="8">ATPase activity is stimulated by microtubules, which promote homooligomerization. ATP-dependent microtubule severing is stimulated by interaction with KATNB1.</text>
</comment>
<feature type="binding site" evidence="8">
    <location>
        <begin position="266"/>
        <end position="273"/>
    </location>
    <ligand>
        <name>ATP</name>
        <dbReference type="ChEBI" id="CHEBI:30616"/>
    </ligand>
</feature>
<dbReference type="InterPro" id="IPR015415">
    <property type="entry name" value="Spast_Vps4_C"/>
</dbReference>
<dbReference type="AlphaFoldDB" id="A0A1X7UDJ3"/>
<evidence type="ECO:0000256" key="5">
    <source>
        <dbReference type="ARBA" id="ARBA00022840"/>
    </source>
</evidence>
<dbReference type="Pfam" id="PF21126">
    <property type="entry name" value="KATNA1_MIT"/>
    <property type="match status" value="1"/>
</dbReference>
<keyword evidence="12" id="KW-1185">Reference proteome</keyword>
<evidence type="ECO:0000259" key="10">
    <source>
        <dbReference type="SMART" id="SM00382"/>
    </source>
</evidence>
<dbReference type="GO" id="GO:0005874">
    <property type="term" value="C:microtubule"/>
    <property type="evidence" value="ECO:0007669"/>
    <property type="project" value="UniProtKB-KW"/>
</dbReference>
<protein>
    <recommendedName>
        <fullName evidence="8">Katanin p60 ATPase-containing subunit A1</fullName>
        <shortName evidence="8">Katanin p60 subunit A1</shortName>
        <ecNumber evidence="8">5.6.1.1</ecNumber>
    </recommendedName>
    <alternativeName>
        <fullName evidence="8">p60 katanin</fullName>
    </alternativeName>
</protein>
<keyword evidence="2 8" id="KW-0963">Cytoplasm</keyword>
<dbReference type="InterPro" id="IPR028596">
    <property type="entry name" value="KATNA1"/>
</dbReference>
<dbReference type="PANTHER" id="PTHR23074">
    <property type="entry name" value="AAA DOMAIN-CONTAINING"/>
    <property type="match status" value="1"/>
</dbReference>
<dbReference type="GO" id="GO:0051301">
    <property type="term" value="P:cell division"/>
    <property type="evidence" value="ECO:0007669"/>
    <property type="project" value="UniProtKB-KW"/>
</dbReference>
<dbReference type="GO" id="GO:0005737">
    <property type="term" value="C:cytoplasm"/>
    <property type="evidence" value="ECO:0007669"/>
    <property type="project" value="UniProtKB-SubCell"/>
</dbReference>
<dbReference type="PROSITE" id="PS00674">
    <property type="entry name" value="AAA"/>
    <property type="match status" value="1"/>
</dbReference>
<comment type="subcellular location">
    <subcellularLocation>
        <location evidence="1">Cytoplasm</location>
        <location evidence="1">Cytoskeleton</location>
    </subcellularLocation>
    <subcellularLocation>
        <location evidence="8">Cytoplasm</location>
    </subcellularLocation>
    <subcellularLocation>
        <location evidence="8">Cytoplasm</location>
        <location evidence="8">Cytoskeleton</location>
        <location evidence="8">Microtubule organizing center</location>
        <location evidence="8">Centrosome</location>
    </subcellularLocation>
    <subcellularLocation>
        <location evidence="8">Cytoplasm</location>
        <location evidence="8">Cytoskeleton</location>
        <location evidence="8">Spindle pole</location>
    </subcellularLocation>
    <subcellularLocation>
        <location evidence="8">Cytoplasm</location>
        <location evidence="8">Cytoskeleton</location>
        <location evidence="8">Spindle</location>
    </subcellularLocation>
    <text evidence="8">Predominantly cytoplasmic. Also localized to the interphase centrosome and the mitotic spindle poles. Enhanced recruitment to the mitotic spindle poles requires microtubules and interaction with KATNB1.</text>
</comment>
<keyword evidence="8" id="KW-0132">Cell division</keyword>
<feature type="compositionally biased region" description="Basic residues" evidence="9">
    <location>
        <begin position="127"/>
        <end position="138"/>
    </location>
</feature>
<dbReference type="Pfam" id="PF17862">
    <property type="entry name" value="AAA_lid_3"/>
    <property type="match status" value="1"/>
</dbReference>
<comment type="catalytic activity">
    <reaction evidence="8">
        <text>n ATP + n H2O + a microtubule = n ADP + n phosphate + (n+1) alpha/beta tubulin heterodimers.</text>
        <dbReference type="EC" id="5.6.1.1"/>
    </reaction>
</comment>
<dbReference type="GO" id="GO:0005813">
    <property type="term" value="C:centrosome"/>
    <property type="evidence" value="ECO:0007669"/>
    <property type="project" value="UniProtKB-SubCell"/>
</dbReference>
<comment type="function">
    <text evidence="8">Catalytic subunit of a complex which severs microtubules in an ATP-dependent manner. Microtubule severing may promote rapid reorganization of cellular microtubule arrays and the release of microtubules from the centrosome following nucleation.</text>
</comment>
<keyword evidence="8" id="KW-0498">Mitosis</keyword>
<proteinExistence type="inferred from homology"/>
<dbReference type="FunCoup" id="A0A1X7UDJ3">
    <property type="interactions" value="541"/>
</dbReference>
<dbReference type="InterPro" id="IPR048611">
    <property type="entry name" value="KATNA1_MIT"/>
</dbReference>
<dbReference type="GO" id="GO:0051013">
    <property type="term" value="P:microtubule severing"/>
    <property type="evidence" value="ECO:0007669"/>
    <property type="project" value="UniProtKB-UniRule"/>
</dbReference>
<evidence type="ECO:0000256" key="9">
    <source>
        <dbReference type="SAM" id="MobiDB-lite"/>
    </source>
</evidence>
<evidence type="ECO:0000256" key="6">
    <source>
        <dbReference type="ARBA" id="ARBA00023212"/>
    </source>
</evidence>
<dbReference type="InterPro" id="IPR027417">
    <property type="entry name" value="P-loop_NTPase"/>
</dbReference>
<reference evidence="11" key="2">
    <citation type="submission" date="2017-05" db="UniProtKB">
        <authorList>
            <consortium name="EnsemblMetazoa"/>
        </authorList>
    </citation>
    <scope>IDENTIFICATION</scope>
</reference>
<evidence type="ECO:0000256" key="7">
    <source>
        <dbReference type="ARBA" id="ARBA00023235"/>
    </source>
</evidence>
<evidence type="ECO:0000313" key="11">
    <source>
        <dbReference type="EnsemblMetazoa" id="Aqu2.1.25561_001"/>
    </source>
</evidence>
<dbReference type="OrthoDB" id="5334845at2759"/>
<dbReference type="Gene3D" id="1.20.58.80">
    <property type="entry name" value="Phosphotransferase system, lactose/cellobiose-type IIA subunit"/>
    <property type="match status" value="1"/>
</dbReference>
<feature type="compositionally biased region" description="Basic and acidic residues" evidence="9">
    <location>
        <begin position="111"/>
        <end position="126"/>
    </location>
</feature>
<dbReference type="CDD" id="cd21748">
    <property type="entry name" value="Kp60-NTD"/>
    <property type="match status" value="1"/>
</dbReference>
<accession>A0A1X7UDJ3</accession>
<dbReference type="SUPFAM" id="SSF52540">
    <property type="entry name" value="P-loop containing nucleoside triphosphate hydrolases"/>
    <property type="match status" value="1"/>
</dbReference>
<dbReference type="EC" id="5.6.1.1" evidence="8"/>
<evidence type="ECO:0000256" key="1">
    <source>
        <dbReference type="ARBA" id="ARBA00004245"/>
    </source>
</evidence>
<dbReference type="InterPro" id="IPR003959">
    <property type="entry name" value="ATPase_AAA_core"/>
</dbReference>
<dbReference type="EnsemblMetazoa" id="XM_011407176.2">
    <property type="protein sequence ID" value="XP_011405478.1"/>
    <property type="gene ID" value="LOC100637132"/>
</dbReference>
<dbReference type="Proteomes" id="UP000007879">
    <property type="component" value="Unassembled WGS sequence"/>
</dbReference>
<feature type="region of interest" description="Disordered" evidence="9">
    <location>
        <begin position="79"/>
        <end position="202"/>
    </location>
</feature>
<evidence type="ECO:0000256" key="3">
    <source>
        <dbReference type="ARBA" id="ARBA00022701"/>
    </source>
</evidence>
<keyword evidence="6 8" id="KW-0206">Cytoskeleton</keyword>
<keyword evidence="4 8" id="KW-0547">Nucleotide-binding</keyword>
<feature type="compositionally biased region" description="Basic and acidic residues" evidence="9">
    <location>
        <begin position="181"/>
        <end position="202"/>
    </location>
</feature>
<dbReference type="Pfam" id="PF09336">
    <property type="entry name" value="Vps4_C"/>
    <property type="match status" value="1"/>
</dbReference>
<dbReference type="KEGG" id="aqu:100637132"/>
<dbReference type="InterPro" id="IPR041569">
    <property type="entry name" value="AAA_lid_3"/>
</dbReference>
<dbReference type="SMART" id="SM00382">
    <property type="entry name" value="AAA"/>
    <property type="match status" value="1"/>
</dbReference>
<dbReference type="Gene3D" id="1.10.8.60">
    <property type="match status" value="1"/>
</dbReference>